<dbReference type="OrthoDB" id="2924818at2759"/>
<accession>A0A2G9R4I4</accession>
<dbReference type="AlphaFoldDB" id="A0A2G9R4I4"/>
<dbReference type="CDD" id="cd06661">
    <property type="entry name" value="GGCT_like"/>
    <property type="match status" value="1"/>
</dbReference>
<keyword evidence="2" id="KW-0456">Lyase</keyword>
<evidence type="ECO:0000256" key="1">
    <source>
        <dbReference type="ARBA" id="ARBA00012346"/>
    </source>
</evidence>
<reference evidence="6" key="1">
    <citation type="journal article" date="2017" name="Nat. Commun.">
        <title>The North American bullfrog draft genome provides insight into hormonal regulation of long noncoding RNA.</title>
        <authorList>
            <person name="Hammond S.A."/>
            <person name="Warren R.L."/>
            <person name="Vandervalk B.P."/>
            <person name="Kucuk E."/>
            <person name="Khan H."/>
            <person name="Gibb E.A."/>
            <person name="Pandoh P."/>
            <person name="Kirk H."/>
            <person name="Zhao Y."/>
            <person name="Jones M."/>
            <person name="Mungall A.J."/>
            <person name="Coope R."/>
            <person name="Pleasance S."/>
            <person name="Moore R.A."/>
            <person name="Holt R.A."/>
            <person name="Round J.M."/>
            <person name="Ohora S."/>
            <person name="Walle B.V."/>
            <person name="Veldhoen N."/>
            <person name="Helbing C.C."/>
            <person name="Birol I."/>
        </authorList>
    </citation>
    <scope>NUCLEOTIDE SEQUENCE [LARGE SCALE GENOMIC DNA]</scope>
</reference>
<keyword evidence="6" id="KW-1185">Reference proteome</keyword>
<dbReference type="Gene3D" id="3.10.490.10">
    <property type="entry name" value="Gamma-glutamyl cyclotransferase-like"/>
    <property type="match status" value="1"/>
</dbReference>
<dbReference type="InterPro" id="IPR017939">
    <property type="entry name" value="G-Glutamylcylcotransferase"/>
</dbReference>
<gene>
    <name evidence="5" type="ORF">AB205_0094330</name>
</gene>
<name>A0A2G9R4I4_AQUCT</name>
<feature type="active site" description="Proton acceptor" evidence="3">
    <location>
        <position position="57"/>
    </location>
</feature>
<dbReference type="Proteomes" id="UP000228934">
    <property type="component" value="Unassembled WGS sequence"/>
</dbReference>
<feature type="non-terminal residue" evidence="5">
    <location>
        <position position="1"/>
    </location>
</feature>
<organism evidence="5 6">
    <name type="scientific">Aquarana catesbeiana</name>
    <name type="common">American bullfrog</name>
    <name type="synonym">Rana catesbeiana</name>
    <dbReference type="NCBI Taxonomy" id="8400"/>
    <lineage>
        <taxon>Eukaryota</taxon>
        <taxon>Metazoa</taxon>
        <taxon>Chordata</taxon>
        <taxon>Craniata</taxon>
        <taxon>Vertebrata</taxon>
        <taxon>Euteleostomi</taxon>
        <taxon>Amphibia</taxon>
        <taxon>Batrachia</taxon>
        <taxon>Anura</taxon>
        <taxon>Neobatrachia</taxon>
        <taxon>Ranoidea</taxon>
        <taxon>Ranidae</taxon>
        <taxon>Aquarana</taxon>
    </lineage>
</organism>
<sequence length="142" mass="15915">AGIGCVDNWLAFGSHKGNWNTRWHGGVATVVESQGDEVWGVVWKLAISSLDSLDIQEEVDGGVYQPIEINVQTPDGELACRCYQMNQCVYGLTSPQYKQVIYWGSKCVDSNLYKSKLFCNDWDFRRCTGPLCNSHRSRSGDV</sequence>
<evidence type="ECO:0000256" key="3">
    <source>
        <dbReference type="PIRSR" id="PIRSR617939-1"/>
    </source>
</evidence>
<dbReference type="GO" id="GO:0003839">
    <property type="term" value="F:gamma-glutamylcyclotransferase activity"/>
    <property type="evidence" value="ECO:0007669"/>
    <property type="project" value="UniProtKB-EC"/>
</dbReference>
<evidence type="ECO:0000313" key="5">
    <source>
        <dbReference type="EMBL" id="PIO22798.1"/>
    </source>
</evidence>
<proteinExistence type="predicted"/>
<dbReference type="EMBL" id="KV977554">
    <property type="protein sequence ID" value="PIO22798.1"/>
    <property type="molecule type" value="Genomic_DNA"/>
</dbReference>
<protein>
    <recommendedName>
        <fullName evidence="1">gamma-glutamylcyclotransferase</fullName>
        <ecNumber evidence="1">4.3.2.9</ecNumber>
    </recommendedName>
</protein>
<evidence type="ECO:0000313" key="6">
    <source>
        <dbReference type="Proteomes" id="UP000228934"/>
    </source>
</evidence>
<evidence type="ECO:0000256" key="4">
    <source>
        <dbReference type="PIRSR" id="PIRSR617939-2"/>
    </source>
</evidence>
<evidence type="ECO:0000256" key="2">
    <source>
        <dbReference type="ARBA" id="ARBA00023239"/>
    </source>
</evidence>
<dbReference type="PANTHER" id="PTHR12935">
    <property type="entry name" value="GAMMA-GLUTAMYLCYCLOTRANSFERASE"/>
    <property type="match status" value="1"/>
</dbReference>
<dbReference type="InterPro" id="IPR036568">
    <property type="entry name" value="GGCT-like_sf"/>
</dbReference>
<dbReference type="Pfam" id="PF13772">
    <property type="entry name" value="AIG2_2"/>
    <property type="match status" value="1"/>
</dbReference>
<dbReference type="SUPFAM" id="SSF110857">
    <property type="entry name" value="Gamma-glutamyl cyclotransferase-like"/>
    <property type="match status" value="1"/>
</dbReference>
<dbReference type="InterPro" id="IPR013024">
    <property type="entry name" value="GGCT-like"/>
</dbReference>
<dbReference type="EC" id="4.3.2.9" evidence="1"/>
<dbReference type="PANTHER" id="PTHR12935:SF0">
    <property type="entry name" value="GAMMA-GLUTAMYLCYCLOTRANSFERASE"/>
    <property type="match status" value="1"/>
</dbReference>
<feature type="binding site" evidence="4">
    <location>
        <position position="97"/>
    </location>
    <ligand>
        <name>substrate</name>
    </ligand>
</feature>